<name>A0A6C0EYP3_9ZZZZ</name>
<evidence type="ECO:0000256" key="1">
    <source>
        <dbReference type="SAM" id="MobiDB-lite"/>
    </source>
</evidence>
<feature type="compositionally biased region" description="Low complexity" evidence="1">
    <location>
        <begin position="40"/>
        <end position="49"/>
    </location>
</feature>
<feature type="compositionally biased region" description="Polar residues" evidence="1">
    <location>
        <begin position="99"/>
        <end position="113"/>
    </location>
</feature>
<sequence>MDLEELNRQMFALQNEFKQPSSPILSSPKPSSSNPPFPTSLPTSLPTSFPNSNAINFQEVKNTMETTQIKRPSKSGDHRADINDKLSSMNTMPFLPQDMINNPPNYMPAQNTRNNSNYEYSQGQQYQQQNPSYQQQQPYQHQQSYSQAQQQSFPQQQNSVEPEANNYSNFANYYNHNFDTLQPNYNPMSNHPASPDIHMNSDNNSNHYMDTHSSGMNMMNVRNMVIAAAPTSNKIYESGFNKIEEKKIDYRQNMNSKLGDFRFDNPNSIEPNPILLQAQANQNIYGQTKDTRMVIQDSNKDYYRQSSNDRMTQYSPLSRASNIPISIANMSVNDFYANMNQGSGGPNTYQQQQQQNQQSQQQYRNQSQVEPSLKDSMNSRMGDYAPLAKTIQYQMNNGQGSPALNSVPQLQQRPTQQTQQTHKTQQTSVQPKLPQWNPTDVNGKLKNVVFKDLPVISNPER</sequence>
<dbReference type="AlphaFoldDB" id="A0A6C0EYP3"/>
<evidence type="ECO:0000313" key="2">
    <source>
        <dbReference type="EMBL" id="QHT33811.1"/>
    </source>
</evidence>
<accession>A0A6C0EYP3</accession>
<organism evidence="2">
    <name type="scientific">viral metagenome</name>
    <dbReference type="NCBI Taxonomy" id="1070528"/>
    <lineage>
        <taxon>unclassified sequences</taxon>
        <taxon>metagenomes</taxon>
        <taxon>organismal metagenomes</taxon>
    </lineage>
</organism>
<feature type="region of interest" description="Disordered" evidence="1">
    <location>
        <begin position="337"/>
        <end position="381"/>
    </location>
</feature>
<feature type="region of interest" description="Disordered" evidence="1">
    <location>
        <begin position="65"/>
        <end position="84"/>
    </location>
</feature>
<proteinExistence type="predicted"/>
<reference evidence="2" key="1">
    <citation type="journal article" date="2020" name="Nature">
        <title>Giant virus diversity and host interactions through global metagenomics.</title>
        <authorList>
            <person name="Schulz F."/>
            <person name="Roux S."/>
            <person name="Paez-Espino D."/>
            <person name="Jungbluth S."/>
            <person name="Walsh D.A."/>
            <person name="Denef V.J."/>
            <person name="McMahon K.D."/>
            <person name="Konstantinidis K.T."/>
            <person name="Eloe-Fadrosh E.A."/>
            <person name="Kyrpides N.C."/>
            <person name="Woyke T."/>
        </authorList>
    </citation>
    <scope>NUCLEOTIDE SEQUENCE</scope>
    <source>
        <strain evidence="2">GVMAG-M-3300009161-52</strain>
    </source>
</reference>
<feature type="region of interest" description="Disordered" evidence="1">
    <location>
        <begin position="98"/>
        <end position="161"/>
    </location>
</feature>
<protein>
    <submittedName>
        <fullName evidence="2">Uncharacterized protein</fullName>
    </submittedName>
</protein>
<dbReference type="EMBL" id="MN738979">
    <property type="protein sequence ID" value="QHT33811.1"/>
    <property type="molecule type" value="Genomic_DNA"/>
</dbReference>
<feature type="region of interest" description="Disordered" evidence="1">
    <location>
        <begin position="396"/>
        <end position="442"/>
    </location>
</feature>
<feature type="compositionally biased region" description="Low complexity" evidence="1">
    <location>
        <begin position="349"/>
        <end position="368"/>
    </location>
</feature>
<feature type="compositionally biased region" description="Basic and acidic residues" evidence="1">
    <location>
        <begin position="74"/>
        <end position="84"/>
    </location>
</feature>
<feature type="compositionally biased region" description="Low complexity" evidence="1">
    <location>
        <begin position="114"/>
        <end position="161"/>
    </location>
</feature>
<feature type="compositionally biased region" description="Polar residues" evidence="1">
    <location>
        <begin position="396"/>
        <end position="408"/>
    </location>
</feature>
<feature type="compositionally biased region" description="Low complexity" evidence="1">
    <location>
        <begin position="409"/>
        <end position="430"/>
    </location>
</feature>
<feature type="compositionally biased region" description="Low complexity" evidence="1">
    <location>
        <begin position="20"/>
        <end position="32"/>
    </location>
</feature>
<feature type="region of interest" description="Disordered" evidence="1">
    <location>
        <begin position="13"/>
        <end position="49"/>
    </location>
</feature>